<dbReference type="CDD" id="cd03250">
    <property type="entry name" value="ABCC_MRP_domain1"/>
    <property type="match status" value="1"/>
</dbReference>
<dbReference type="SUPFAM" id="SSF90123">
    <property type="entry name" value="ABC transporter transmembrane region"/>
    <property type="match status" value="2"/>
</dbReference>
<sequence length="1130" mass="126567">MADNELSETQTEIIRTEQSLDGSDVVATKPRKNVEDRHNFCFNLFFFFYYPYVCRCKPITNDDIFECAKKDKVSYNIQRSGQRWLKEQEEYLKTRTEWGLSEHPPNEKPPKRPSIFTYILFQVSKKSLGVNIVWYLVSNAPYLIMPLIMKLLLQDIANKETNGIFPFASGLVQIVIPYIQGLADGVCYRLFYHRTLSVRGMLCAFIFDKTLKLNLNTQGEVDSGRLLSLITADTRNVGDDYWQIYYLLLLPLHVVVPLVFVLIDFGATALISIAVWIVLIPISMISTVMMGVATQKYLESNDDRNTIINETLQGIRVVKYSGLEDVFIDRIENKRIMQVKASVEMVTWLYISNAIIRSIPASVNISVIFLLVATRGLDESEFAVFVMPNLGFLTLMTREATMLPYYIQSTQTTAISAGRIRDFLLLPEMKIEERAPPSDASLSITIEGGEFKWGEAPEVPLTEEEQAELDEKKKEEEKEVKQNKARTATVDQTEMAVESPTMSPKPSNTPSTSPSPSSKKPHVSVLTDMCLQIPTGSLTMVVGGVGSGKSSLAAAITGDVERVNGTVCIRGSIAFCPQIAWINNSTVRSNIVFGMPFDEAKYADVVRVCALEKDLQMLAAGDQTAIGEKGVNLSGGQKARIQLARAVYSDRDIVVLDDPLSAVDAHAGRFLIDECILGRLKGKTVVLMTNQIQFLDRADKVVALKDGRIVGQGRYEELREQGINFDEFIIQSEEKDKKERKEKKVDIQNEEVKQDSTSVTTQEEEQVKKLNPTLPPQEDTETTSASAILLANAEENDSDSTNQSSSTPSPTLSNAVSPFDDKEKAEKAARQMMTEEEQSTGAISFKTYFQLIATMMPVWLLPFTLLFGIIVESVTLFQSYWLGVVPEPTLFVPLTFHWKLGIYGLLTILALIFLFLYACTVGCSTHRSNRIIHEKLLRHVMHCPVSFFDTTPLGRVINRFGGDIAQTDTNLVDVLYDVYLLVVGFVGQIVIIAISTPSFLAIGLPVLLLFGIVLVLYSRAARDLQRLDSISCSPVVSIFSEVINGAGLSTIRAFRQEDRWKRRFEEKVDDWTVRTLLYWEGKNWGTTYTSLISMIYVVGVVVIGWFFMTAPQLSVALTSSLNFNMLVIIL</sequence>
<comment type="caution">
    <text evidence="12">The sequence shown here is derived from an EMBL/GenBank/DDBJ whole genome shotgun (WGS) entry which is preliminary data.</text>
</comment>
<keyword evidence="4" id="KW-0547">Nucleotide-binding</keyword>
<keyword evidence="6 9" id="KW-1133">Transmembrane helix</keyword>
<proteinExistence type="predicted"/>
<feature type="transmembrane region" description="Helical" evidence="9">
    <location>
        <begin position="974"/>
        <end position="994"/>
    </location>
</feature>
<feature type="compositionally biased region" description="Basic and acidic residues" evidence="8">
    <location>
        <begin position="819"/>
        <end position="829"/>
    </location>
</feature>
<keyword evidence="2" id="KW-0813">Transport</keyword>
<feature type="transmembrane region" description="Helical" evidence="9">
    <location>
        <begin position="164"/>
        <end position="191"/>
    </location>
</feature>
<feature type="region of interest" description="Disordered" evidence="8">
    <location>
        <begin position="467"/>
        <end position="523"/>
    </location>
</feature>
<dbReference type="InterPro" id="IPR011527">
    <property type="entry name" value="ABC1_TM_dom"/>
</dbReference>
<feature type="transmembrane region" description="Helical" evidence="9">
    <location>
        <begin position="858"/>
        <end position="881"/>
    </location>
</feature>
<dbReference type="PROSITE" id="PS50929">
    <property type="entry name" value="ABC_TM1F"/>
    <property type="match status" value="2"/>
</dbReference>
<evidence type="ECO:0000256" key="5">
    <source>
        <dbReference type="ARBA" id="ARBA00022840"/>
    </source>
</evidence>
<evidence type="ECO:0000256" key="7">
    <source>
        <dbReference type="ARBA" id="ARBA00023136"/>
    </source>
</evidence>
<dbReference type="InterPro" id="IPR050173">
    <property type="entry name" value="ABC_transporter_C-like"/>
</dbReference>
<evidence type="ECO:0000256" key="9">
    <source>
        <dbReference type="SAM" id="Phobius"/>
    </source>
</evidence>
<feature type="domain" description="ABC transporter" evidence="10">
    <location>
        <begin position="507"/>
        <end position="731"/>
    </location>
</feature>
<dbReference type="InterPro" id="IPR003439">
    <property type="entry name" value="ABC_transporter-like_ATP-bd"/>
</dbReference>
<dbReference type="InterPro" id="IPR044726">
    <property type="entry name" value="ABCC_6TM_D2"/>
</dbReference>
<feature type="transmembrane region" description="Helical" evidence="9">
    <location>
        <begin position="1000"/>
        <end position="1017"/>
    </location>
</feature>
<protein>
    <submittedName>
        <fullName evidence="12">Multidrug resistance-associated protein</fullName>
    </submittedName>
</protein>
<evidence type="ECO:0000256" key="3">
    <source>
        <dbReference type="ARBA" id="ARBA00022692"/>
    </source>
</evidence>
<dbReference type="PANTHER" id="PTHR24223:SF415">
    <property type="entry name" value="FI20190P1"/>
    <property type="match status" value="1"/>
</dbReference>
<dbReference type="SMART" id="SM00382">
    <property type="entry name" value="AAA"/>
    <property type="match status" value="1"/>
</dbReference>
<dbReference type="PROSITE" id="PS00211">
    <property type="entry name" value="ABC_TRANSPORTER_1"/>
    <property type="match status" value="1"/>
</dbReference>
<accession>A0ABQ9WP64</accession>
<feature type="transmembrane region" description="Helical" evidence="9">
    <location>
        <begin position="1088"/>
        <end position="1107"/>
    </location>
</feature>
<feature type="transmembrane region" description="Helical" evidence="9">
    <location>
        <begin position="901"/>
        <end position="923"/>
    </location>
</feature>
<feature type="transmembrane region" description="Helical" evidence="9">
    <location>
        <begin position="269"/>
        <end position="294"/>
    </location>
</feature>
<dbReference type="InterPro" id="IPR036640">
    <property type="entry name" value="ABC1_TM_sf"/>
</dbReference>
<feature type="compositionally biased region" description="Basic and acidic residues" evidence="8">
    <location>
        <begin position="736"/>
        <end position="754"/>
    </location>
</feature>
<evidence type="ECO:0000256" key="4">
    <source>
        <dbReference type="ARBA" id="ARBA00022741"/>
    </source>
</evidence>
<feature type="region of interest" description="Disordered" evidence="8">
    <location>
        <begin position="736"/>
        <end position="836"/>
    </location>
</feature>
<dbReference type="PANTHER" id="PTHR24223">
    <property type="entry name" value="ATP-BINDING CASSETTE SUB-FAMILY C"/>
    <property type="match status" value="1"/>
</dbReference>
<dbReference type="Gene3D" id="1.20.1560.10">
    <property type="entry name" value="ABC transporter type 1, transmembrane domain"/>
    <property type="match status" value="2"/>
</dbReference>
<evidence type="ECO:0000256" key="8">
    <source>
        <dbReference type="SAM" id="MobiDB-lite"/>
    </source>
</evidence>
<dbReference type="CDD" id="cd18580">
    <property type="entry name" value="ABC_6TM_ABCC_D2"/>
    <property type="match status" value="1"/>
</dbReference>
<dbReference type="Pfam" id="PF00664">
    <property type="entry name" value="ABC_membrane"/>
    <property type="match status" value="2"/>
</dbReference>
<reference evidence="12 13" key="1">
    <citation type="journal article" date="2022" name="bioRxiv">
        <title>Genomics of Preaxostyla Flagellates Illuminates Evolutionary Transitions and the Path Towards Mitochondrial Loss.</title>
        <authorList>
            <person name="Novak L.V.F."/>
            <person name="Treitli S.C."/>
            <person name="Pyrih J."/>
            <person name="Halakuc P."/>
            <person name="Pipaliya S.V."/>
            <person name="Vacek V."/>
            <person name="Brzon O."/>
            <person name="Soukal P."/>
            <person name="Eme L."/>
            <person name="Dacks J.B."/>
            <person name="Karnkowska A."/>
            <person name="Elias M."/>
            <person name="Hampl V."/>
        </authorList>
    </citation>
    <scope>NUCLEOTIDE SEQUENCE [LARGE SCALE GENOMIC DNA]</scope>
    <source>
        <strain evidence="12">NAU3</strain>
        <tissue evidence="12">Gut</tissue>
    </source>
</reference>
<feature type="domain" description="ABC transmembrane type-1" evidence="11">
    <location>
        <begin position="863"/>
        <end position="1130"/>
    </location>
</feature>
<dbReference type="InterPro" id="IPR017871">
    <property type="entry name" value="ABC_transporter-like_CS"/>
</dbReference>
<keyword evidence="13" id="KW-1185">Reference proteome</keyword>
<feature type="compositionally biased region" description="Low complexity" evidence="8">
    <location>
        <begin position="499"/>
        <end position="518"/>
    </location>
</feature>
<dbReference type="PROSITE" id="PS50893">
    <property type="entry name" value="ABC_TRANSPORTER_2"/>
    <property type="match status" value="1"/>
</dbReference>
<dbReference type="Proteomes" id="UP001281761">
    <property type="component" value="Unassembled WGS sequence"/>
</dbReference>
<feature type="transmembrane region" description="Helical" evidence="9">
    <location>
        <begin position="244"/>
        <end position="263"/>
    </location>
</feature>
<keyword evidence="7 9" id="KW-0472">Membrane</keyword>
<dbReference type="Pfam" id="PF00005">
    <property type="entry name" value="ABC_tran"/>
    <property type="match status" value="1"/>
</dbReference>
<evidence type="ECO:0000259" key="10">
    <source>
        <dbReference type="PROSITE" id="PS50893"/>
    </source>
</evidence>
<evidence type="ECO:0000259" key="11">
    <source>
        <dbReference type="PROSITE" id="PS50929"/>
    </source>
</evidence>
<feature type="compositionally biased region" description="Low complexity" evidence="8">
    <location>
        <begin position="799"/>
        <end position="814"/>
    </location>
</feature>
<dbReference type="EMBL" id="JARBJD010000525">
    <property type="protein sequence ID" value="KAK2941288.1"/>
    <property type="molecule type" value="Genomic_DNA"/>
</dbReference>
<name>A0ABQ9WP64_9EUKA</name>
<evidence type="ECO:0000313" key="12">
    <source>
        <dbReference type="EMBL" id="KAK2941288.1"/>
    </source>
</evidence>
<dbReference type="Gene3D" id="3.40.50.300">
    <property type="entry name" value="P-loop containing nucleotide triphosphate hydrolases"/>
    <property type="match status" value="1"/>
</dbReference>
<dbReference type="SUPFAM" id="SSF52540">
    <property type="entry name" value="P-loop containing nucleoside triphosphate hydrolases"/>
    <property type="match status" value="1"/>
</dbReference>
<feature type="domain" description="ABC transmembrane type-1" evidence="11">
    <location>
        <begin position="132"/>
        <end position="387"/>
    </location>
</feature>
<dbReference type="InterPro" id="IPR027417">
    <property type="entry name" value="P-loop_NTPase"/>
</dbReference>
<gene>
    <name evidence="12" type="ORF">BLNAU_23796</name>
</gene>
<evidence type="ECO:0000256" key="2">
    <source>
        <dbReference type="ARBA" id="ARBA00022448"/>
    </source>
</evidence>
<evidence type="ECO:0000256" key="6">
    <source>
        <dbReference type="ARBA" id="ARBA00022989"/>
    </source>
</evidence>
<comment type="subcellular location">
    <subcellularLocation>
        <location evidence="1">Membrane</location>
        <topology evidence="1">Multi-pass membrane protein</topology>
    </subcellularLocation>
</comment>
<keyword evidence="5" id="KW-0067">ATP-binding</keyword>
<feature type="transmembrane region" description="Helical" evidence="9">
    <location>
        <begin position="132"/>
        <end position="152"/>
    </location>
</feature>
<dbReference type="InterPro" id="IPR003593">
    <property type="entry name" value="AAA+_ATPase"/>
</dbReference>
<keyword evidence="3 9" id="KW-0812">Transmembrane</keyword>
<organism evidence="12 13">
    <name type="scientific">Blattamonas nauphoetae</name>
    <dbReference type="NCBI Taxonomy" id="2049346"/>
    <lineage>
        <taxon>Eukaryota</taxon>
        <taxon>Metamonada</taxon>
        <taxon>Preaxostyla</taxon>
        <taxon>Oxymonadida</taxon>
        <taxon>Blattamonas</taxon>
    </lineage>
</organism>
<evidence type="ECO:0000313" key="13">
    <source>
        <dbReference type="Proteomes" id="UP001281761"/>
    </source>
</evidence>
<evidence type="ECO:0000256" key="1">
    <source>
        <dbReference type="ARBA" id="ARBA00004141"/>
    </source>
</evidence>
<feature type="compositionally biased region" description="Basic and acidic residues" evidence="8">
    <location>
        <begin position="469"/>
        <end position="482"/>
    </location>
</feature>